<dbReference type="EMBL" id="BMYZ01000001">
    <property type="protein sequence ID" value="GGY72526.1"/>
    <property type="molecule type" value="Genomic_DNA"/>
</dbReference>
<accession>A0ABQ3B3S7</accession>
<dbReference type="RefSeq" id="WP_189417526.1">
    <property type="nucleotide sequence ID" value="NZ_BMYZ01000001.1"/>
</dbReference>
<comment type="caution">
    <text evidence="1">The sequence shown here is derived from an EMBL/GenBank/DDBJ whole genome shotgun (WGS) entry which is preliminary data.</text>
</comment>
<sequence length="254" mass="28518">MTNLNPPTSPEIELEQLLNRSDIWRGKAYSPAPQISLDTGYADINAALFNKGWPTSSLIEVCQKGLQQQEWLLFLPVLKMISGYILLLNPPGEPFCQTFIQAGIDLDRIVVVRISNKADFLTSFTELARTQACEVLFAWQERQNLSYTELRKCLLACNEGNGLCVLFRPESAQQQSSPAALRLYTQLTRNHLQLNIFKQKGALQQSTQAIHIPLPDTLKGYLDYSSLDQTPLPGTVTNASKKSANILPLKRRKK</sequence>
<name>A0ABQ3B3S7_9GAMM</name>
<organism evidence="1 2">
    <name type="scientific">Cellvibrio zantedeschiae</name>
    <dbReference type="NCBI Taxonomy" id="1237077"/>
    <lineage>
        <taxon>Bacteria</taxon>
        <taxon>Pseudomonadati</taxon>
        <taxon>Pseudomonadota</taxon>
        <taxon>Gammaproteobacteria</taxon>
        <taxon>Cellvibrionales</taxon>
        <taxon>Cellvibrionaceae</taxon>
        <taxon>Cellvibrio</taxon>
    </lineage>
</organism>
<proteinExistence type="predicted"/>
<protein>
    <recommendedName>
        <fullName evidence="3">Diguanylate cyclase</fullName>
    </recommendedName>
</protein>
<evidence type="ECO:0000313" key="2">
    <source>
        <dbReference type="Proteomes" id="UP000619761"/>
    </source>
</evidence>
<dbReference type="Gene3D" id="3.40.50.300">
    <property type="entry name" value="P-loop containing nucleotide triphosphate hydrolases"/>
    <property type="match status" value="1"/>
</dbReference>
<evidence type="ECO:0008006" key="3">
    <source>
        <dbReference type="Google" id="ProtNLM"/>
    </source>
</evidence>
<keyword evidence="2" id="KW-1185">Reference proteome</keyword>
<dbReference type="InterPro" id="IPR027417">
    <property type="entry name" value="P-loop_NTPase"/>
</dbReference>
<dbReference type="SUPFAM" id="SSF52540">
    <property type="entry name" value="P-loop containing nucleoside triphosphate hydrolases"/>
    <property type="match status" value="1"/>
</dbReference>
<reference evidence="2" key="1">
    <citation type="journal article" date="2019" name="Int. J. Syst. Evol. Microbiol.">
        <title>The Global Catalogue of Microorganisms (GCM) 10K type strain sequencing project: providing services to taxonomists for standard genome sequencing and annotation.</title>
        <authorList>
            <consortium name="The Broad Institute Genomics Platform"/>
            <consortium name="The Broad Institute Genome Sequencing Center for Infectious Disease"/>
            <person name="Wu L."/>
            <person name="Ma J."/>
        </authorList>
    </citation>
    <scope>NUCLEOTIDE SEQUENCE [LARGE SCALE GENOMIC DNA]</scope>
    <source>
        <strain evidence="2">KCTC 32239</strain>
    </source>
</reference>
<gene>
    <name evidence="1" type="ORF">GCM10011613_16900</name>
</gene>
<dbReference type="Proteomes" id="UP000619761">
    <property type="component" value="Unassembled WGS sequence"/>
</dbReference>
<evidence type="ECO:0000313" key="1">
    <source>
        <dbReference type="EMBL" id="GGY72526.1"/>
    </source>
</evidence>